<evidence type="ECO:0000313" key="1">
    <source>
        <dbReference type="EMBL" id="KAI3722078.1"/>
    </source>
</evidence>
<keyword evidence="2" id="KW-1185">Reference proteome</keyword>
<sequence length="131" mass="14441">MVRPIIIRLSIHLVINSAIMAKTILLRIHTEGRVYNNSPPMTFTSKISARTFVVCVCTFSVPDYIPINFETAKITKRRGGDVRDDQCDSSEIQDQTSKPLANAWYAGQDQSFPVEIDDLCEGIYGTGGGGS</sequence>
<reference evidence="1 2" key="2">
    <citation type="journal article" date="2022" name="Mol. Ecol. Resour.">
        <title>The genomes of chicory, endive, great burdock and yacon provide insights into Asteraceae paleo-polyploidization history and plant inulin production.</title>
        <authorList>
            <person name="Fan W."/>
            <person name="Wang S."/>
            <person name="Wang H."/>
            <person name="Wang A."/>
            <person name="Jiang F."/>
            <person name="Liu H."/>
            <person name="Zhao H."/>
            <person name="Xu D."/>
            <person name="Zhang Y."/>
        </authorList>
    </citation>
    <scope>NUCLEOTIDE SEQUENCE [LARGE SCALE GENOMIC DNA]</scope>
    <source>
        <strain evidence="2">cv. Punajuju</strain>
        <tissue evidence="1">Leaves</tissue>
    </source>
</reference>
<protein>
    <submittedName>
        <fullName evidence="1">Uncharacterized protein</fullName>
    </submittedName>
</protein>
<dbReference type="EMBL" id="CM042014">
    <property type="protein sequence ID" value="KAI3722078.1"/>
    <property type="molecule type" value="Genomic_DNA"/>
</dbReference>
<accession>A0ACB9BJF0</accession>
<comment type="caution">
    <text evidence="1">The sequence shown here is derived from an EMBL/GenBank/DDBJ whole genome shotgun (WGS) entry which is preliminary data.</text>
</comment>
<organism evidence="1 2">
    <name type="scientific">Cichorium intybus</name>
    <name type="common">Chicory</name>
    <dbReference type="NCBI Taxonomy" id="13427"/>
    <lineage>
        <taxon>Eukaryota</taxon>
        <taxon>Viridiplantae</taxon>
        <taxon>Streptophyta</taxon>
        <taxon>Embryophyta</taxon>
        <taxon>Tracheophyta</taxon>
        <taxon>Spermatophyta</taxon>
        <taxon>Magnoliopsida</taxon>
        <taxon>eudicotyledons</taxon>
        <taxon>Gunneridae</taxon>
        <taxon>Pentapetalae</taxon>
        <taxon>asterids</taxon>
        <taxon>campanulids</taxon>
        <taxon>Asterales</taxon>
        <taxon>Asteraceae</taxon>
        <taxon>Cichorioideae</taxon>
        <taxon>Cichorieae</taxon>
        <taxon>Cichoriinae</taxon>
        <taxon>Cichorium</taxon>
    </lineage>
</organism>
<name>A0ACB9BJF0_CICIN</name>
<dbReference type="Proteomes" id="UP001055811">
    <property type="component" value="Linkage Group LG06"/>
</dbReference>
<evidence type="ECO:0000313" key="2">
    <source>
        <dbReference type="Proteomes" id="UP001055811"/>
    </source>
</evidence>
<reference evidence="2" key="1">
    <citation type="journal article" date="2022" name="Mol. Ecol. Resour.">
        <title>The genomes of chicory, endive, great burdock and yacon provide insights into Asteraceae palaeo-polyploidization history and plant inulin production.</title>
        <authorList>
            <person name="Fan W."/>
            <person name="Wang S."/>
            <person name="Wang H."/>
            <person name="Wang A."/>
            <person name="Jiang F."/>
            <person name="Liu H."/>
            <person name="Zhao H."/>
            <person name="Xu D."/>
            <person name="Zhang Y."/>
        </authorList>
    </citation>
    <scope>NUCLEOTIDE SEQUENCE [LARGE SCALE GENOMIC DNA]</scope>
    <source>
        <strain evidence="2">cv. Punajuju</strain>
    </source>
</reference>
<gene>
    <name evidence="1" type="ORF">L2E82_33104</name>
</gene>
<proteinExistence type="predicted"/>